<comment type="caution">
    <text evidence="8">The sequence shown here is derived from an EMBL/GenBank/DDBJ whole genome shotgun (WGS) entry which is preliminary data.</text>
</comment>
<feature type="transmembrane region" description="Helical" evidence="6">
    <location>
        <begin position="20"/>
        <end position="46"/>
    </location>
</feature>
<proteinExistence type="predicted"/>
<keyword evidence="3 6" id="KW-0812">Transmembrane</keyword>
<evidence type="ECO:0000256" key="6">
    <source>
        <dbReference type="SAM" id="Phobius"/>
    </source>
</evidence>
<keyword evidence="2" id="KW-1003">Cell membrane</keyword>
<sequence>MNADTFPVVADSGESLTSGYATGLVIGGLLAGLAVLGLVMSALAQIMGIKGLSVLSKSVWAVAVIGLPLIGSLLWFLLGRDSVRSTQVYG</sequence>
<dbReference type="EMBL" id="JACIFP010000001">
    <property type="protein sequence ID" value="MBB4135326.1"/>
    <property type="molecule type" value="Genomic_DNA"/>
</dbReference>
<dbReference type="GO" id="GO:0005886">
    <property type="term" value="C:plasma membrane"/>
    <property type="evidence" value="ECO:0007669"/>
    <property type="project" value="UniProtKB-SubCell"/>
</dbReference>
<accession>A0A840EZY6</accession>
<evidence type="ECO:0000256" key="1">
    <source>
        <dbReference type="ARBA" id="ARBA00004651"/>
    </source>
</evidence>
<dbReference type="RefSeq" id="WP_183370383.1">
    <property type="nucleotide sequence ID" value="NZ_BAABHL010000127.1"/>
</dbReference>
<keyword evidence="4 6" id="KW-1133">Transmembrane helix</keyword>
<feature type="domain" description="Cardiolipin synthase N-terminal" evidence="7">
    <location>
        <begin position="48"/>
        <end position="80"/>
    </location>
</feature>
<keyword evidence="5 6" id="KW-0472">Membrane</keyword>
<name>A0A840EZY6_9ACTN</name>
<feature type="transmembrane region" description="Helical" evidence="6">
    <location>
        <begin position="58"/>
        <end position="78"/>
    </location>
</feature>
<dbReference type="Pfam" id="PF13396">
    <property type="entry name" value="PLDc_N"/>
    <property type="match status" value="1"/>
</dbReference>
<evidence type="ECO:0000313" key="8">
    <source>
        <dbReference type="EMBL" id="MBB4135326.1"/>
    </source>
</evidence>
<evidence type="ECO:0000256" key="4">
    <source>
        <dbReference type="ARBA" id="ARBA00022989"/>
    </source>
</evidence>
<dbReference type="AlphaFoldDB" id="A0A840EZY6"/>
<gene>
    <name evidence="8" type="ORF">BKA16_001878</name>
</gene>
<evidence type="ECO:0000313" key="9">
    <source>
        <dbReference type="Proteomes" id="UP000551501"/>
    </source>
</evidence>
<protein>
    <submittedName>
        <fullName evidence="8">Drug/metabolite transporter (DMT)-like permease</fullName>
    </submittedName>
</protein>
<evidence type="ECO:0000259" key="7">
    <source>
        <dbReference type="Pfam" id="PF13396"/>
    </source>
</evidence>
<dbReference type="InterPro" id="IPR027379">
    <property type="entry name" value="CLS_N"/>
</dbReference>
<organism evidence="8 9">
    <name type="scientific">Gordonia humi</name>
    <dbReference type="NCBI Taxonomy" id="686429"/>
    <lineage>
        <taxon>Bacteria</taxon>
        <taxon>Bacillati</taxon>
        <taxon>Actinomycetota</taxon>
        <taxon>Actinomycetes</taxon>
        <taxon>Mycobacteriales</taxon>
        <taxon>Gordoniaceae</taxon>
        <taxon>Gordonia</taxon>
    </lineage>
</organism>
<comment type="subcellular location">
    <subcellularLocation>
        <location evidence="1">Cell membrane</location>
        <topology evidence="1">Multi-pass membrane protein</topology>
    </subcellularLocation>
</comment>
<dbReference type="Proteomes" id="UP000551501">
    <property type="component" value="Unassembled WGS sequence"/>
</dbReference>
<evidence type="ECO:0000256" key="5">
    <source>
        <dbReference type="ARBA" id="ARBA00023136"/>
    </source>
</evidence>
<reference evidence="8 9" key="1">
    <citation type="submission" date="2020-08" db="EMBL/GenBank/DDBJ databases">
        <title>Sequencing the genomes of 1000 actinobacteria strains.</title>
        <authorList>
            <person name="Klenk H.-P."/>
        </authorList>
    </citation>
    <scope>NUCLEOTIDE SEQUENCE [LARGE SCALE GENOMIC DNA]</scope>
    <source>
        <strain evidence="8 9">DSM 45298</strain>
    </source>
</reference>
<evidence type="ECO:0000256" key="2">
    <source>
        <dbReference type="ARBA" id="ARBA00022475"/>
    </source>
</evidence>
<keyword evidence="9" id="KW-1185">Reference proteome</keyword>
<evidence type="ECO:0000256" key="3">
    <source>
        <dbReference type="ARBA" id="ARBA00022692"/>
    </source>
</evidence>